<comment type="caution">
    <text evidence="1">The sequence shown here is derived from an EMBL/GenBank/DDBJ whole genome shotgun (WGS) entry which is preliminary data.</text>
</comment>
<evidence type="ECO:0000313" key="2">
    <source>
        <dbReference type="Proteomes" id="UP000789366"/>
    </source>
</evidence>
<reference evidence="1" key="1">
    <citation type="submission" date="2021-06" db="EMBL/GenBank/DDBJ databases">
        <authorList>
            <person name="Kallberg Y."/>
            <person name="Tangrot J."/>
            <person name="Rosling A."/>
        </authorList>
    </citation>
    <scope>NUCLEOTIDE SEQUENCE</scope>
    <source>
        <strain evidence="1">28 12/20/2015</strain>
    </source>
</reference>
<protein>
    <submittedName>
        <fullName evidence="1">1713_t:CDS:1</fullName>
    </submittedName>
</protein>
<dbReference type="EMBL" id="CAJVPW010014625">
    <property type="protein sequence ID" value="CAG8655245.1"/>
    <property type="molecule type" value="Genomic_DNA"/>
</dbReference>
<sequence>MFVATLIETLLIKKVIKSARELVADINIEFTELEIRFMNMDLAHVALVLVFLKSKSFEKYDYDKKETI</sequence>
<evidence type="ECO:0000313" key="1">
    <source>
        <dbReference type="EMBL" id="CAG8655245.1"/>
    </source>
</evidence>
<organism evidence="1 2">
    <name type="scientific">Cetraspora pellucida</name>
    <dbReference type="NCBI Taxonomy" id="1433469"/>
    <lineage>
        <taxon>Eukaryota</taxon>
        <taxon>Fungi</taxon>
        <taxon>Fungi incertae sedis</taxon>
        <taxon>Mucoromycota</taxon>
        <taxon>Glomeromycotina</taxon>
        <taxon>Glomeromycetes</taxon>
        <taxon>Diversisporales</taxon>
        <taxon>Gigasporaceae</taxon>
        <taxon>Cetraspora</taxon>
    </lineage>
</organism>
<gene>
    <name evidence="1" type="ORF">SPELUC_LOCUS9065</name>
</gene>
<keyword evidence="2" id="KW-1185">Reference proteome</keyword>
<feature type="non-terminal residue" evidence="1">
    <location>
        <position position="68"/>
    </location>
</feature>
<dbReference type="Proteomes" id="UP000789366">
    <property type="component" value="Unassembled WGS sequence"/>
</dbReference>
<accession>A0ACA9NM53</accession>
<name>A0ACA9NM53_9GLOM</name>
<proteinExistence type="predicted"/>